<feature type="non-terminal residue" evidence="2">
    <location>
        <position position="1"/>
    </location>
</feature>
<dbReference type="AlphaFoldDB" id="U6KXK8"/>
<feature type="region of interest" description="Disordered" evidence="1">
    <location>
        <begin position="1"/>
        <end position="47"/>
    </location>
</feature>
<dbReference type="VEuPathDB" id="ToxoDB:ETH_00033910"/>
<dbReference type="OrthoDB" id="10667468at2759"/>
<proteinExistence type="predicted"/>
<evidence type="ECO:0000313" key="3">
    <source>
        <dbReference type="Proteomes" id="UP000030747"/>
    </source>
</evidence>
<reference evidence="2" key="2">
    <citation type="submission" date="2013-10" db="EMBL/GenBank/DDBJ databases">
        <authorList>
            <person name="Aslett M."/>
        </authorList>
    </citation>
    <scope>NUCLEOTIDE SEQUENCE [LARGE SCALE GENOMIC DNA]</scope>
    <source>
        <strain evidence="2">Houghton</strain>
    </source>
</reference>
<organism evidence="2 3">
    <name type="scientific">Eimeria tenella</name>
    <name type="common">Coccidian parasite</name>
    <dbReference type="NCBI Taxonomy" id="5802"/>
    <lineage>
        <taxon>Eukaryota</taxon>
        <taxon>Sar</taxon>
        <taxon>Alveolata</taxon>
        <taxon>Apicomplexa</taxon>
        <taxon>Conoidasida</taxon>
        <taxon>Coccidia</taxon>
        <taxon>Eucoccidiorida</taxon>
        <taxon>Eimeriorina</taxon>
        <taxon>Eimeriidae</taxon>
        <taxon>Eimeria</taxon>
    </lineage>
</organism>
<dbReference type="GeneID" id="25255848"/>
<keyword evidence="3" id="KW-1185">Reference proteome</keyword>
<accession>U6KXK8</accession>
<feature type="compositionally biased region" description="Gly residues" evidence="1">
    <location>
        <begin position="1"/>
        <end position="13"/>
    </location>
</feature>
<dbReference type="Proteomes" id="UP000030747">
    <property type="component" value="Unassembled WGS sequence"/>
</dbReference>
<evidence type="ECO:0000256" key="1">
    <source>
        <dbReference type="SAM" id="MobiDB-lite"/>
    </source>
</evidence>
<evidence type="ECO:0000313" key="2">
    <source>
        <dbReference type="EMBL" id="CDJ40225.1"/>
    </source>
</evidence>
<feature type="region of interest" description="Disordered" evidence="1">
    <location>
        <begin position="92"/>
        <end position="120"/>
    </location>
</feature>
<dbReference type="RefSeq" id="XP_013230978.1">
    <property type="nucleotide sequence ID" value="XM_013375524.1"/>
</dbReference>
<dbReference type="VEuPathDB" id="ToxoDB:ETH2_1019000"/>
<reference evidence="2" key="1">
    <citation type="submission" date="2013-10" db="EMBL/GenBank/DDBJ databases">
        <title>Genomic analysis of the causative agents of coccidiosis in chickens.</title>
        <authorList>
            <person name="Reid A.J."/>
            <person name="Blake D."/>
            <person name="Billington K."/>
            <person name="Browne H."/>
            <person name="Dunn M."/>
            <person name="Hung S."/>
            <person name="Kawahara F."/>
            <person name="Miranda-Saavedra D."/>
            <person name="Mourier T."/>
            <person name="Nagra H."/>
            <person name="Otto T.D."/>
            <person name="Rawlings N."/>
            <person name="Sanchez A."/>
            <person name="Sanders M."/>
            <person name="Subramaniam C."/>
            <person name="Tay Y."/>
            <person name="Dear P."/>
            <person name="Doerig C."/>
            <person name="Gruber A."/>
            <person name="Parkinson J."/>
            <person name="Shirley M."/>
            <person name="Wan K.L."/>
            <person name="Berriman M."/>
            <person name="Tomley F."/>
            <person name="Pain A."/>
        </authorList>
    </citation>
    <scope>NUCLEOTIDE SEQUENCE [LARGE SCALE GENOMIC DNA]</scope>
    <source>
        <strain evidence="2">Houghton</strain>
    </source>
</reference>
<sequence>GEGGGPHGEGGPSVAGEAGEPPVARGAPSQGTPGVSGGPGLGAGRAAAAAAAADVGFEVYRHQEVAAALLPALVLREKLRVVARELGALKGAPKTPEEAFESTQFCGKGGPPGPLRGPLFSSAQLLLPPLKRVSPKGAPRGHLTS</sequence>
<feature type="compositionally biased region" description="Gly residues" evidence="1">
    <location>
        <begin position="34"/>
        <end position="43"/>
    </location>
</feature>
<dbReference type="EMBL" id="HG675017">
    <property type="protein sequence ID" value="CDJ40225.1"/>
    <property type="molecule type" value="Genomic_DNA"/>
</dbReference>
<gene>
    <name evidence="2" type="ORF">ETH_00033910</name>
</gene>
<name>U6KXK8_EIMTE</name>
<protein>
    <submittedName>
        <fullName evidence="2">Uncharacterized protein</fullName>
    </submittedName>
</protein>